<accession>A0A8K0IXR3</accession>
<evidence type="ECO:0000313" key="3">
    <source>
        <dbReference type="EMBL" id="KAG1370929.1"/>
    </source>
</evidence>
<keyword evidence="4" id="KW-1185">Reference proteome</keyword>
<organism evidence="3 4">
    <name type="scientific">Cocos nucifera</name>
    <name type="common">Coconut palm</name>
    <dbReference type="NCBI Taxonomy" id="13894"/>
    <lineage>
        <taxon>Eukaryota</taxon>
        <taxon>Viridiplantae</taxon>
        <taxon>Streptophyta</taxon>
        <taxon>Embryophyta</taxon>
        <taxon>Tracheophyta</taxon>
        <taxon>Spermatophyta</taxon>
        <taxon>Magnoliopsida</taxon>
        <taxon>Liliopsida</taxon>
        <taxon>Arecaceae</taxon>
        <taxon>Arecoideae</taxon>
        <taxon>Cocoseae</taxon>
        <taxon>Attaleinae</taxon>
        <taxon>Cocos</taxon>
    </lineage>
</organism>
<name>A0A8K0IXR3_COCNU</name>
<dbReference type="EMBL" id="CM017887">
    <property type="protein sequence ID" value="KAG1370929.1"/>
    <property type="molecule type" value="Genomic_DNA"/>
</dbReference>
<feature type="region of interest" description="Disordered" evidence="2">
    <location>
        <begin position="35"/>
        <end position="74"/>
    </location>
</feature>
<sequence length="371" mass="40764">MKVGDSSSAVPTSTTIAPEVIASIEVALAIEVSTAGVGSEPPMPSGPSNRDRALEAPAEGEVGKGRKEKKAITKMSRKACLSEADGDSDNRGKDPFDNLEIIRDLTRRFTMLEVVDYMADLDPLQLAWSSLGTILKSSHQMLVYIKRARRQEVQAQKVQEGLRAKICHLQGRVTEEVQAQKVQEGLRAKICHLQGRVTKVEHLIEEKAADIESLQGALPKKEFVSTRLKAALALEEERRKEAENKVAELKARMAKSISKAMTQAMKEFKTSSEMRNLNVEFSQEAFIKDFELCEGRVAQRFPKLDLSFLEEEEDEVDMGPSDAVVDPPFIEPASSPSESAVEVPKLVRGPKVVESAPAASSIAPIEVKILE</sequence>
<reference evidence="3" key="1">
    <citation type="journal article" date="2017" name="Gigascience">
        <title>The genome draft of coconut (Cocos nucifera).</title>
        <authorList>
            <person name="Xiao Y."/>
            <person name="Xu P."/>
            <person name="Fan H."/>
            <person name="Baudouin L."/>
            <person name="Xia W."/>
            <person name="Bocs S."/>
            <person name="Xu J."/>
            <person name="Li Q."/>
            <person name="Guo A."/>
            <person name="Zhou L."/>
            <person name="Li J."/>
            <person name="Wu Y."/>
            <person name="Ma Z."/>
            <person name="Armero A."/>
            <person name="Issali A.E."/>
            <person name="Liu N."/>
            <person name="Peng M."/>
            <person name="Yang Y."/>
        </authorList>
    </citation>
    <scope>NUCLEOTIDE SEQUENCE</scope>
    <source>
        <tissue evidence="3">Spear leaf of Hainan Tall coconut</tissue>
    </source>
</reference>
<evidence type="ECO:0000256" key="1">
    <source>
        <dbReference type="SAM" id="Coils"/>
    </source>
</evidence>
<evidence type="ECO:0000256" key="2">
    <source>
        <dbReference type="SAM" id="MobiDB-lite"/>
    </source>
</evidence>
<keyword evidence="1" id="KW-0175">Coiled coil</keyword>
<reference evidence="3" key="2">
    <citation type="submission" date="2019-07" db="EMBL/GenBank/DDBJ databases">
        <authorList>
            <person name="Yang Y."/>
            <person name="Bocs S."/>
            <person name="Baudouin L."/>
        </authorList>
    </citation>
    <scope>NUCLEOTIDE SEQUENCE</scope>
    <source>
        <tissue evidence="3">Spear leaf of Hainan Tall coconut</tissue>
    </source>
</reference>
<dbReference type="Proteomes" id="UP000797356">
    <property type="component" value="Chromosome 16"/>
</dbReference>
<dbReference type="AlphaFoldDB" id="A0A8K0IXR3"/>
<evidence type="ECO:0000313" key="4">
    <source>
        <dbReference type="Proteomes" id="UP000797356"/>
    </source>
</evidence>
<protein>
    <submittedName>
        <fullName evidence="3">Uncharacterized protein</fullName>
    </submittedName>
</protein>
<comment type="caution">
    <text evidence="3">The sequence shown here is derived from an EMBL/GenBank/DDBJ whole genome shotgun (WGS) entry which is preliminary data.</text>
</comment>
<proteinExistence type="predicted"/>
<feature type="coiled-coil region" evidence="1">
    <location>
        <begin position="225"/>
        <end position="259"/>
    </location>
</feature>
<feature type="region of interest" description="Disordered" evidence="2">
    <location>
        <begin position="315"/>
        <end position="342"/>
    </location>
</feature>
<gene>
    <name evidence="3" type="ORF">COCNU_16G000230</name>
</gene>
<feature type="compositionally biased region" description="Low complexity" evidence="2">
    <location>
        <begin position="331"/>
        <end position="342"/>
    </location>
</feature>